<feature type="transmembrane region" description="Helical" evidence="5">
    <location>
        <begin position="128"/>
        <end position="145"/>
    </location>
</feature>
<dbReference type="Gene3D" id="1.20.1540.10">
    <property type="entry name" value="Rhomboid-like"/>
    <property type="match status" value="1"/>
</dbReference>
<evidence type="ECO:0000313" key="7">
    <source>
        <dbReference type="EMBL" id="SVA31754.1"/>
    </source>
</evidence>
<comment type="subcellular location">
    <subcellularLocation>
        <location evidence="1">Membrane</location>
        <topology evidence="1">Multi-pass membrane protein</topology>
    </subcellularLocation>
</comment>
<protein>
    <recommendedName>
        <fullName evidence="6">Peptidase S54 rhomboid domain-containing protein</fullName>
    </recommendedName>
</protein>
<proteinExistence type="predicted"/>
<dbReference type="Pfam" id="PF01694">
    <property type="entry name" value="Rhomboid"/>
    <property type="match status" value="1"/>
</dbReference>
<feature type="transmembrane region" description="Helical" evidence="5">
    <location>
        <begin position="6"/>
        <end position="21"/>
    </location>
</feature>
<evidence type="ECO:0000256" key="1">
    <source>
        <dbReference type="ARBA" id="ARBA00004141"/>
    </source>
</evidence>
<dbReference type="EMBL" id="UINC01007159">
    <property type="protein sequence ID" value="SVA31754.1"/>
    <property type="molecule type" value="Genomic_DNA"/>
</dbReference>
<evidence type="ECO:0000256" key="4">
    <source>
        <dbReference type="ARBA" id="ARBA00023136"/>
    </source>
</evidence>
<dbReference type="GO" id="GO:0004252">
    <property type="term" value="F:serine-type endopeptidase activity"/>
    <property type="evidence" value="ECO:0007669"/>
    <property type="project" value="InterPro"/>
</dbReference>
<evidence type="ECO:0000259" key="6">
    <source>
        <dbReference type="Pfam" id="PF01694"/>
    </source>
</evidence>
<dbReference type="PANTHER" id="PTHR43731">
    <property type="entry name" value="RHOMBOID PROTEASE"/>
    <property type="match status" value="1"/>
</dbReference>
<reference evidence="7" key="1">
    <citation type="submission" date="2018-05" db="EMBL/GenBank/DDBJ databases">
        <authorList>
            <person name="Lanie J.A."/>
            <person name="Ng W.-L."/>
            <person name="Kazmierczak K.M."/>
            <person name="Andrzejewski T.M."/>
            <person name="Davidsen T.M."/>
            <person name="Wayne K.J."/>
            <person name="Tettelin H."/>
            <person name="Glass J.I."/>
            <person name="Rusch D."/>
            <person name="Podicherti R."/>
            <person name="Tsui H.-C.T."/>
            <person name="Winkler M.E."/>
        </authorList>
    </citation>
    <scope>NUCLEOTIDE SEQUENCE</scope>
</reference>
<feature type="transmembrane region" description="Helical" evidence="5">
    <location>
        <begin position="33"/>
        <end position="51"/>
    </location>
</feature>
<dbReference type="AlphaFoldDB" id="A0A381UUW2"/>
<accession>A0A381UUW2</accession>
<evidence type="ECO:0000256" key="5">
    <source>
        <dbReference type="SAM" id="Phobius"/>
    </source>
</evidence>
<evidence type="ECO:0000256" key="3">
    <source>
        <dbReference type="ARBA" id="ARBA00022989"/>
    </source>
</evidence>
<dbReference type="GO" id="GO:0016020">
    <property type="term" value="C:membrane"/>
    <property type="evidence" value="ECO:0007669"/>
    <property type="project" value="UniProtKB-SubCell"/>
</dbReference>
<feature type="domain" description="Peptidase S54 rhomboid" evidence="6">
    <location>
        <begin position="1"/>
        <end position="144"/>
    </location>
</feature>
<name>A0A381UUW2_9ZZZZ</name>
<keyword evidence="4 5" id="KW-0472">Membrane</keyword>
<dbReference type="PANTHER" id="PTHR43731:SF26">
    <property type="entry name" value="RHOMBOID-LIKE PROTEIN 10, CHLOROPLASTIC"/>
    <property type="match status" value="1"/>
</dbReference>
<gene>
    <name evidence="7" type="ORF">METZ01_LOCUS84608</name>
</gene>
<dbReference type="InterPro" id="IPR022764">
    <property type="entry name" value="Peptidase_S54_rhomboid_dom"/>
</dbReference>
<keyword evidence="3 5" id="KW-1133">Transmembrane helix</keyword>
<sequence length="151" mass="16524">MFMHGGLMHIIFNMWFLWIFGDNIESVLGHKRFVLFYLLCGVGAALVQIQINTGSQIPMVGASGAIAGVLGAYLIRFPRATVHVLVILIIFITFIRVPAMVVIGFWFLSNLTAGLGTLGIEETGGTAWFAHLGGFVSGVVLNQIFKQIRIE</sequence>
<evidence type="ECO:0000256" key="2">
    <source>
        <dbReference type="ARBA" id="ARBA00022692"/>
    </source>
</evidence>
<feature type="transmembrane region" description="Helical" evidence="5">
    <location>
        <begin position="57"/>
        <end position="75"/>
    </location>
</feature>
<keyword evidence="2 5" id="KW-0812">Transmembrane</keyword>
<dbReference type="InterPro" id="IPR035952">
    <property type="entry name" value="Rhomboid-like_sf"/>
</dbReference>
<organism evidence="7">
    <name type="scientific">marine metagenome</name>
    <dbReference type="NCBI Taxonomy" id="408172"/>
    <lineage>
        <taxon>unclassified sequences</taxon>
        <taxon>metagenomes</taxon>
        <taxon>ecological metagenomes</taxon>
    </lineage>
</organism>
<dbReference type="InterPro" id="IPR050925">
    <property type="entry name" value="Rhomboid_protease_S54"/>
</dbReference>
<dbReference type="SUPFAM" id="SSF144091">
    <property type="entry name" value="Rhomboid-like"/>
    <property type="match status" value="1"/>
</dbReference>
<feature type="transmembrane region" description="Helical" evidence="5">
    <location>
        <begin position="82"/>
        <end position="108"/>
    </location>
</feature>